<dbReference type="FunFam" id="3.30.1360.10:FF:000003">
    <property type="entry name" value="DNA-directed RNA polymerase II subunit RPB11"/>
    <property type="match status" value="1"/>
</dbReference>
<dbReference type="GO" id="GO:0046983">
    <property type="term" value="F:protein dimerization activity"/>
    <property type="evidence" value="ECO:0007669"/>
    <property type="project" value="InterPro"/>
</dbReference>
<dbReference type="PANTHER" id="PTHR13946:SF16">
    <property type="entry name" value="DNA-DIRECTED RNA POLYMERASE II SUBUNIT RPB11"/>
    <property type="match status" value="1"/>
</dbReference>
<evidence type="ECO:0000256" key="4">
    <source>
        <dbReference type="ARBA" id="ARBA00023242"/>
    </source>
</evidence>
<dbReference type="PROSITE" id="PS01154">
    <property type="entry name" value="RNA_POL_L_13KD"/>
    <property type="match status" value="1"/>
</dbReference>
<protein>
    <submittedName>
        <fullName evidence="8">DNA-directed RNA polymerase II core subunit</fullName>
    </submittedName>
</protein>
<dbReference type="GO" id="GO:0006366">
    <property type="term" value="P:transcription by RNA polymerase II"/>
    <property type="evidence" value="ECO:0007669"/>
    <property type="project" value="InterPro"/>
</dbReference>
<keyword evidence="3" id="KW-0804">Transcription</keyword>
<dbReference type="Proteomes" id="UP001161017">
    <property type="component" value="Unassembled WGS sequence"/>
</dbReference>
<feature type="compositionally biased region" description="Polar residues" evidence="6">
    <location>
        <begin position="34"/>
        <end position="44"/>
    </location>
</feature>
<dbReference type="AlphaFoldDB" id="A0AA43QVJ4"/>
<dbReference type="PANTHER" id="PTHR13946">
    <property type="entry name" value="DNA-DIRECTED RNA POLYMERASE I,II,III"/>
    <property type="match status" value="1"/>
</dbReference>
<sequence>MNRKVDELDPDQYRDSTEAAEDYARRQKRESMKIASSRTTTSSGPYRMPGVVGQQDTRYRRTHVAAVDDVPDRFELFLLGDGEKKVTEEPDTRIPSSSIFTFNKEDHTLGNLLSSRLLQSPHVTFSGYKVPHPLVAQYILRIQTDGTLTPRQALMQACKDLVSDLSILSREFTKEWELRKMVGDTGKADDKPNGR</sequence>
<gene>
    <name evidence="8" type="primary">RPB11</name>
    <name evidence="8" type="ORF">OHK93_005118</name>
</gene>
<comment type="caution">
    <text evidence="8">The sequence shown here is derived from an EMBL/GenBank/DDBJ whole genome shotgun (WGS) entry which is preliminary data.</text>
</comment>
<feature type="compositionally biased region" description="Basic and acidic residues" evidence="6">
    <location>
        <begin position="1"/>
        <end position="32"/>
    </location>
</feature>
<dbReference type="SUPFAM" id="SSF55257">
    <property type="entry name" value="RBP11-like subunits of RNA polymerase"/>
    <property type="match status" value="1"/>
</dbReference>
<dbReference type="GO" id="GO:0003899">
    <property type="term" value="F:DNA-directed RNA polymerase activity"/>
    <property type="evidence" value="ECO:0007669"/>
    <property type="project" value="InterPro"/>
</dbReference>
<dbReference type="HAMAP" id="MF_00261">
    <property type="entry name" value="RNApol_arch_Rpo11"/>
    <property type="match status" value="1"/>
</dbReference>
<comment type="subcellular location">
    <subcellularLocation>
        <location evidence="1">Nucleus</location>
    </subcellularLocation>
</comment>
<evidence type="ECO:0000256" key="6">
    <source>
        <dbReference type="SAM" id="MobiDB-lite"/>
    </source>
</evidence>
<evidence type="ECO:0000313" key="8">
    <source>
        <dbReference type="EMBL" id="MDI1493330.1"/>
    </source>
</evidence>
<evidence type="ECO:0000259" key="7">
    <source>
        <dbReference type="Pfam" id="PF13656"/>
    </source>
</evidence>
<evidence type="ECO:0000313" key="9">
    <source>
        <dbReference type="Proteomes" id="UP001161017"/>
    </source>
</evidence>
<feature type="region of interest" description="Disordered" evidence="6">
    <location>
        <begin position="1"/>
        <end position="55"/>
    </location>
</feature>
<evidence type="ECO:0000256" key="2">
    <source>
        <dbReference type="ARBA" id="ARBA00022478"/>
    </source>
</evidence>
<dbReference type="EMBL" id="JAPUFD010000025">
    <property type="protein sequence ID" value="MDI1493330.1"/>
    <property type="molecule type" value="Genomic_DNA"/>
</dbReference>
<evidence type="ECO:0000256" key="3">
    <source>
        <dbReference type="ARBA" id="ARBA00023163"/>
    </source>
</evidence>
<comment type="similarity">
    <text evidence="5">Belongs to the archaeal Rpo11/eukaryotic RPB11/RPC19 RNA polymerase subunit family.</text>
</comment>
<dbReference type="GO" id="GO:0003677">
    <property type="term" value="F:DNA binding"/>
    <property type="evidence" value="ECO:0007669"/>
    <property type="project" value="InterPro"/>
</dbReference>
<evidence type="ECO:0000256" key="5">
    <source>
        <dbReference type="ARBA" id="ARBA00025751"/>
    </source>
</evidence>
<dbReference type="InterPro" id="IPR036603">
    <property type="entry name" value="RBP11-like"/>
</dbReference>
<keyword evidence="4" id="KW-0539">Nucleus</keyword>
<dbReference type="CDD" id="cd06926">
    <property type="entry name" value="RNAP_II_RPB11"/>
    <property type="match status" value="1"/>
</dbReference>
<dbReference type="Pfam" id="PF13656">
    <property type="entry name" value="RNA_pol_L_2"/>
    <property type="match status" value="1"/>
</dbReference>
<dbReference type="GO" id="GO:0005665">
    <property type="term" value="C:RNA polymerase II, core complex"/>
    <property type="evidence" value="ECO:0007669"/>
    <property type="project" value="InterPro"/>
</dbReference>
<accession>A0AA43QVJ4</accession>
<evidence type="ECO:0000256" key="1">
    <source>
        <dbReference type="ARBA" id="ARBA00004123"/>
    </source>
</evidence>
<dbReference type="Gene3D" id="3.30.1360.10">
    <property type="entry name" value="RNA polymerase, RBP11-like subunit"/>
    <property type="match status" value="1"/>
</dbReference>
<keyword evidence="9" id="KW-1185">Reference proteome</keyword>
<organism evidence="8 9">
    <name type="scientific">Ramalina farinacea</name>
    <dbReference type="NCBI Taxonomy" id="258253"/>
    <lineage>
        <taxon>Eukaryota</taxon>
        <taxon>Fungi</taxon>
        <taxon>Dikarya</taxon>
        <taxon>Ascomycota</taxon>
        <taxon>Pezizomycotina</taxon>
        <taxon>Lecanoromycetes</taxon>
        <taxon>OSLEUM clade</taxon>
        <taxon>Lecanoromycetidae</taxon>
        <taxon>Lecanorales</taxon>
        <taxon>Lecanorineae</taxon>
        <taxon>Ramalinaceae</taxon>
        <taxon>Ramalina</taxon>
    </lineage>
</organism>
<proteinExistence type="inferred from homology"/>
<feature type="domain" description="DNA-directed RNA polymerase RBP11-like dimerisation" evidence="7">
    <location>
        <begin position="98"/>
        <end position="170"/>
    </location>
</feature>
<dbReference type="InterPro" id="IPR037685">
    <property type="entry name" value="RBP11"/>
</dbReference>
<name>A0AA43QVJ4_9LECA</name>
<dbReference type="InterPro" id="IPR008193">
    <property type="entry name" value="RNA_pol_Rpb11_13-16kDa_CS"/>
</dbReference>
<dbReference type="InterPro" id="IPR022905">
    <property type="entry name" value="Rpo11-like"/>
</dbReference>
<reference evidence="8" key="1">
    <citation type="journal article" date="2023" name="Genome Biol. Evol.">
        <title>First Whole Genome Sequence and Flow Cytometry Genome Size Data for the Lichen-Forming Fungus Ramalina farinacea (Ascomycota).</title>
        <authorList>
            <person name="Llewellyn T."/>
            <person name="Mian S."/>
            <person name="Hill R."/>
            <person name="Leitch I.J."/>
            <person name="Gaya E."/>
        </authorList>
    </citation>
    <scope>NUCLEOTIDE SEQUENCE</scope>
    <source>
        <strain evidence="8">LIQ254RAFAR</strain>
    </source>
</reference>
<keyword evidence="2 8" id="KW-0240">DNA-directed RNA polymerase</keyword>
<dbReference type="InterPro" id="IPR009025">
    <property type="entry name" value="RBP11-like_dimer"/>
</dbReference>